<keyword evidence="1" id="KW-0328">Glycosyltransferase</keyword>
<dbReference type="EMBL" id="SVCM01000189">
    <property type="protein sequence ID" value="MBE6061665.1"/>
    <property type="molecule type" value="Genomic_DNA"/>
</dbReference>
<dbReference type="AlphaFoldDB" id="A0A927ZQT8"/>
<name>A0A927ZQT8_9CLOT</name>
<dbReference type="SUPFAM" id="SSF53448">
    <property type="entry name" value="Nucleotide-diphospho-sugar transferases"/>
    <property type="match status" value="1"/>
</dbReference>
<evidence type="ECO:0000259" key="3">
    <source>
        <dbReference type="Pfam" id="PF00535"/>
    </source>
</evidence>
<evidence type="ECO:0000256" key="1">
    <source>
        <dbReference type="ARBA" id="ARBA00022676"/>
    </source>
</evidence>
<accession>A0A927ZQT8</accession>
<protein>
    <submittedName>
        <fullName evidence="4">Glycosyltransferase family 2 protein</fullName>
    </submittedName>
</protein>
<dbReference type="CDD" id="cd00761">
    <property type="entry name" value="Glyco_tranf_GTA_type"/>
    <property type="match status" value="1"/>
</dbReference>
<dbReference type="PANTHER" id="PTHR22916">
    <property type="entry name" value="GLYCOSYLTRANSFERASE"/>
    <property type="match status" value="1"/>
</dbReference>
<gene>
    <name evidence="4" type="ORF">E7215_16100</name>
</gene>
<dbReference type="Gene3D" id="3.90.550.10">
    <property type="entry name" value="Spore Coat Polysaccharide Biosynthesis Protein SpsA, Chain A"/>
    <property type="match status" value="1"/>
</dbReference>
<organism evidence="4 5">
    <name type="scientific">Clostridium sulfidigenes</name>
    <dbReference type="NCBI Taxonomy" id="318464"/>
    <lineage>
        <taxon>Bacteria</taxon>
        <taxon>Bacillati</taxon>
        <taxon>Bacillota</taxon>
        <taxon>Clostridia</taxon>
        <taxon>Eubacteriales</taxon>
        <taxon>Clostridiaceae</taxon>
        <taxon>Clostridium</taxon>
    </lineage>
</organism>
<comment type="caution">
    <text evidence="4">The sequence shown here is derived from an EMBL/GenBank/DDBJ whole genome shotgun (WGS) entry which is preliminary data.</text>
</comment>
<dbReference type="InterPro" id="IPR029044">
    <property type="entry name" value="Nucleotide-diphossugar_trans"/>
</dbReference>
<sequence>MEPLVSIIVPIYKVEKYIRRCVESILNQSYKNIEIILVDDGSPDNCGRIIETYEDSRIIVLHKDNGGLSDARNYGMKYITGEYIFFLDSDDWIDVDAINSLVNIIKRYKADVVQCGFYYVYDEYLLYDNRYYNEEDNLVLLDNESLMRELIINEKVKNFAWGKLYKADLVKDQFFRKGVIFEDIFWTHLIMSNVSKYVIYHKALYYYVQREDSIVSTYSIRNLDMLRGLKERHTYIQNHYSKFIKESYIAILKASMMQYDLLNKNKIKDKDFFYRKEIKDYILDNITEIRNAVEEDKELTRRLILFKNNYYLYKGYVLTNKILKRLKLKVAEPALKRIDFK</sequence>
<feature type="domain" description="Glycosyltransferase 2-like" evidence="3">
    <location>
        <begin position="6"/>
        <end position="131"/>
    </location>
</feature>
<evidence type="ECO:0000256" key="2">
    <source>
        <dbReference type="ARBA" id="ARBA00022679"/>
    </source>
</evidence>
<dbReference type="Pfam" id="PF00535">
    <property type="entry name" value="Glycos_transf_2"/>
    <property type="match status" value="1"/>
</dbReference>
<dbReference type="GO" id="GO:0016757">
    <property type="term" value="F:glycosyltransferase activity"/>
    <property type="evidence" value="ECO:0007669"/>
    <property type="project" value="UniProtKB-KW"/>
</dbReference>
<dbReference type="InterPro" id="IPR001173">
    <property type="entry name" value="Glyco_trans_2-like"/>
</dbReference>
<keyword evidence="2" id="KW-0808">Transferase</keyword>
<proteinExistence type="predicted"/>
<evidence type="ECO:0000313" key="5">
    <source>
        <dbReference type="Proteomes" id="UP000768462"/>
    </source>
</evidence>
<dbReference type="Proteomes" id="UP000768462">
    <property type="component" value="Unassembled WGS sequence"/>
</dbReference>
<evidence type="ECO:0000313" key="4">
    <source>
        <dbReference type="EMBL" id="MBE6061665.1"/>
    </source>
</evidence>
<reference evidence="4" key="1">
    <citation type="submission" date="2019-04" db="EMBL/GenBank/DDBJ databases">
        <title>Evolution of Biomass-Degrading Anaerobic Consortia Revealed by Metagenomics.</title>
        <authorList>
            <person name="Peng X."/>
        </authorList>
    </citation>
    <scope>NUCLEOTIDE SEQUENCE</scope>
    <source>
        <strain evidence="4">SIG254</strain>
    </source>
</reference>
<dbReference type="PANTHER" id="PTHR22916:SF51">
    <property type="entry name" value="GLYCOSYLTRANSFERASE EPSH-RELATED"/>
    <property type="match status" value="1"/>
</dbReference>